<dbReference type="PROSITE" id="PS50928">
    <property type="entry name" value="ABC_TM1"/>
    <property type="match status" value="2"/>
</dbReference>
<feature type="transmembrane region" description="Helical" evidence="7">
    <location>
        <begin position="7"/>
        <end position="28"/>
    </location>
</feature>
<dbReference type="PANTHER" id="PTHR30183">
    <property type="entry name" value="MOLYBDENUM TRANSPORT SYSTEM PERMEASE PROTEIN MODB"/>
    <property type="match status" value="1"/>
</dbReference>
<dbReference type="SUPFAM" id="SSF161098">
    <property type="entry name" value="MetI-like"/>
    <property type="match status" value="2"/>
</dbReference>
<evidence type="ECO:0000256" key="1">
    <source>
        <dbReference type="ARBA" id="ARBA00004651"/>
    </source>
</evidence>
<dbReference type="CDD" id="cd06261">
    <property type="entry name" value="TM_PBP2"/>
    <property type="match status" value="2"/>
</dbReference>
<feature type="non-terminal residue" evidence="9">
    <location>
        <position position="1"/>
    </location>
</feature>
<evidence type="ECO:0000256" key="6">
    <source>
        <dbReference type="ARBA" id="ARBA00023136"/>
    </source>
</evidence>
<keyword evidence="6 7" id="KW-0472">Membrane</keyword>
<name>A0A381TXV2_9ZZZZ</name>
<evidence type="ECO:0000313" key="9">
    <source>
        <dbReference type="EMBL" id="SVA20298.1"/>
    </source>
</evidence>
<feature type="transmembrane region" description="Helical" evidence="7">
    <location>
        <begin position="85"/>
        <end position="110"/>
    </location>
</feature>
<feature type="transmembrane region" description="Helical" evidence="7">
    <location>
        <begin position="454"/>
        <end position="475"/>
    </location>
</feature>
<dbReference type="EMBL" id="UINC01005281">
    <property type="protein sequence ID" value="SVA20298.1"/>
    <property type="molecule type" value="Genomic_DNA"/>
</dbReference>
<feature type="transmembrane region" description="Helical" evidence="7">
    <location>
        <begin position="130"/>
        <end position="152"/>
    </location>
</feature>
<keyword evidence="2" id="KW-0813">Transport</keyword>
<evidence type="ECO:0000256" key="7">
    <source>
        <dbReference type="SAM" id="Phobius"/>
    </source>
</evidence>
<gene>
    <name evidence="9" type="ORF">METZ01_LOCUS73152</name>
</gene>
<dbReference type="Gene3D" id="1.10.3720.10">
    <property type="entry name" value="MetI-like"/>
    <property type="match status" value="2"/>
</dbReference>
<dbReference type="InterPro" id="IPR000515">
    <property type="entry name" value="MetI-like"/>
</dbReference>
<feature type="non-terminal residue" evidence="9">
    <location>
        <position position="509"/>
    </location>
</feature>
<organism evidence="9">
    <name type="scientific">marine metagenome</name>
    <dbReference type="NCBI Taxonomy" id="408172"/>
    <lineage>
        <taxon>unclassified sequences</taxon>
        <taxon>metagenomes</taxon>
        <taxon>ecological metagenomes</taxon>
    </lineage>
</organism>
<sequence length="509" mass="59032">LLYKLYYLVLSILCLVLIFPLIGIFSKIEFEISYLFNFFNNKYNIRIIYISFLQAFLSAIFSCIIAIPFALSLYRHKNSRIIKFIISLCGYSFVLPSILVVFSVIGIYGINGPLNNLTNYYNLFGIKSLFGLKAILIAHILLNAPFATRILFQNLNTIPKNYIEVVKSLNLDFWSNIKKIEWPILKQNLFSVFAIIFVLCFLSFATVMALGGGPSTSTMEVAIYQSALFELNFNKAIILSFIQIMICLTLLFLGFYKLKGTNFFEIQTNYFDHPFRNNFFIKFSDYLIISIFSIILFSPIIYIIINFTETIFFQNYFLKKYFIEAFINSFILSFFTATMVTFIGLIISILLVNSRNNLFLQQILFLISSMILVISPIIISLGYFIVLGELRYVSFITFAVIIIINCLFLIPFSILILFTKLKNIFLNFDDLKRTFRISEKNFIKIIYPLIQNNLIYIFSFSAAISFGDFTIISFFKNESFQTLPTILYKLITSYRFEEASFVAGFILIF</sequence>
<evidence type="ECO:0000256" key="3">
    <source>
        <dbReference type="ARBA" id="ARBA00022475"/>
    </source>
</evidence>
<evidence type="ECO:0000256" key="2">
    <source>
        <dbReference type="ARBA" id="ARBA00022448"/>
    </source>
</evidence>
<feature type="transmembrane region" description="Helical" evidence="7">
    <location>
        <begin position="48"/>
        <end position="73"/>
    </location>
</feature>
<feature type="transmembrane region" description="Helical" evidence="7">
    <location>
        <begin position="363"/>
        <end position="386"/>
    </location>
</feature>
<evidence type="ECO:0000256" key="4">
    <source>
        <dbReference type="ARBA" id="ARBA00022692"/>
    </source>
</evidence>
<feature type="transmembrane region" description="Helical" evidence="7">
    <location>
        <begin position="236"/>
        <end position="256"/>
    </location>
</feature>
<feature type="transmembrane region" description="Helical" evidence="7">
    <location>
        <begin position="392"/>
        <end position="418"/>
    </location>
</feature>
<dbReference type="GO" id="GO:0005886">
    <property type="term" value="C:plasma membrane"/>
    <property type="evidence" value="ECO:0007669"/>
    <property type="project" value="UniProtKB-SubCell"/>
</dbReference>
<proteinExistence type="predicted"/>
<dbReference type="PANTHER" id="PTHR30183:SF9">
    <property type="entry name" value="THIAMINE TRANSPORT SYSTEM PERMEASE PROTEIN THIP"/>
    <property type="match status" value="1"/>
</dbReference>
<feature type="transmembrane region" description="Helical" evidence="7">
    <location>
        <begin position="189"/>
        <end position="210"/>
    </location>
</feature>
<keyword evidence="4 7" id="KW-0812">Transmembrane</keyword>
<feature type="transmembrane region" description="Helical" evidence="7">
    <location>
        <begin position="286"/>
        <end position="305"/>
    </location>
</feature>
<evidence type="ECO:0000256" key="5">
    <source>
        <dbReference type="ARBA" id="ARBA00022989"/>
    </source>
</evidence>
<feature type="transmembrane region" description="Helical" evidence="7">
    <location>
        <begin position="325"/>
        <end position="351"/>
    </location>
</feature>
<dbReference type="InterPro" id="IPR035906">
    <property type="entry name" value="MetI-like_sf"/>
</dbReference>
<keyword evidence="5 7" id="KW-1133">Transmembrane helix</keyword>
<dbReference type="GO" id="GO:0055085">
    <property type="term" value="P:transmembrane transport"/>
    <property type="evidence" value="ECO:0007669"/>
    <property type="project" value="InterPro"/>
</dbReference>
<feature type="domain" description="ABC transmembrane type-1" evidence="8">
    <location>
        <begin position="48"/>
        <end position="254"/>
    </location>
</feature>
<dbReference type="AlphaFoldDB" id="A0A381TXV2"/>
<feature type="domain" description="ABC transmembrane type-1" evidence="8">
    <location>
        <begin position="326"/>
        <end position="509"/>
    </location>
</feature>
<evidence type="ECO:0000259" key="8">
    <source>
        <dbReference type="PROSITE" id="PS50928"/>
    </source>
</evidence>
<comment type="subcellular location">
    <subcellularLocation>
        <location evidence="1">Cell membrane</location>
        <topology evidence="1">Multi-pass membrane protein</topology>
    </subcellularLocation>
</comment>
<protein>
    <recommendedName>
        <fullName evidence="8">ABC transmembrane type-1 domain-containing protein</fullName>
    </recommendedName>
</protein>
<reference evidence="9" key="1">
    <citation type="submission" date="2018-05" db="EMBL/GenBank/DDBJ databases">
        <authorList>
            <person name="Lanie J.A."/>
            <person name="Ng W.-L."/>
            <person name="Kazmierczak K.M."/>
            <person name="Andrzejewski T.M."/>
            <person name="Davidsen T.M."/>
            <person name="Wayne K.J."/>
            <person name="Tettelin H."/>
            <person name="Glass J.I."/>
            <person name="Rusch D."/>
            <person name="Podicherti R."/>
            <person name="Tsui H.-C.T."/>
            <person name="Winkler M.E."/>
        </authorList>
    </citation>
    <scope>NUCLEOTIDE SEQUENCE</scope>
</reference>
<keyword evidence="3" id="KW-1003">Cell membrane</keyword>
<accession>A0A381TXV2</accession>